<keyword evidence="3" id="KW-0812">Transmembrane</keyword>
<evidence type="ECO:0000256" key="1">
    <source>
        <dbReference type="ARBA" id="ARBA00022737"/>
    </source>
</evidence>
<feature type="transmembrane region" description="Helical" evidence="3">
    <location>
        <begin position="309"/>
        <end position="330"/>
    </location>
</feature>
<dbReference type="Gene3D" id="3.80.10.10">
    <property type="entry name" value="Ribonuclease Inhibitor"/>
    <property type="match status" value="1"/>
</dbReference>
<evidence type="ECO:0000256" key="3">
    <source>
        <dbReference type="SAM" id="Phobius"/>
    </source>
</evidence>
<dbReference type="GO" id="GO:0016301">
    <property type="term" value="F:kinase activity"/>
    <property type="evidence" value="ECO:0007669"/>
    <property type="project" value="UniProtKB-KW"/>
</dbReference>
<dbReference type="OrthoDB" id="47890at2759"/>
<keyword evidence="3" id="KW-1133">Transmembrane helix</keyword>
<evidence type="ECO:0000256" key="2">
    <source>
        <dbReference type="SAM" id="MobiDB-lite"/>
    </source>
</evidence>
<dbReference type="InterPro" id="IPR053213">
    <property type="entry name" value="RLP29"/>
</dbReference>
<keyword evidence="4" id="KW-0418">Kinase</keyword>
<dbReference type="Proteomes" id="UP001153069">
    <property type="component" value="Unassembled WGS sequence"/>
</dbReference>
<gene>
    <name evidence="4" type="ORF">SEMRO_32_G021050.1</name>
</gene>
<reference evidence="4" key="1">
    <citation type="submission" date="2020-06" db="EMBL/GenBank/DDBJ databases">
        <authorList>
            <consortium name="Plant Systems Biology data submission"/>
        </authorList>
    </citation>
    <scope>NUCLEOTIDE SEQUENCE</scope>
    <source>
        <strain evidence="4">D6</strain>
    </source>
</reference>
<evidence type="ECO:0000313" key="4">
    <source>
        <dbReference type="EMBL" id="CAB9498168.1"/>
    </source>
</evidence>
<feature type="region of interest" description="Disordered" evidence="2">
    <location>
        <begin position="454"/>
        <end position="486"/>
    </location>
</feature>
<dbReference type="SUPFAM" id="SSF52058">
    <property type="entry name" value="L domain-like"/>
    <property type="match status" value="1"/>
</dbReference>
<accession>A0A9N8D846</accession>
<keyword evidence="3" id="KW-0472">Membrane</keyword>
<dbReference type="AlphaFoldDB" id="A0A9N8D846"/>
<dbReference type="EMBL" id="CAICTM010000032">
    <property type="protein sequence ID" value="CAB9498168.1"/>
    <property type="molecule type" value="Genomic_DNA"/>
</dbReference>
<feature type="region of interest" description="Disordered" evidence="2">
    <location>
        <begin position="173"/>
        <end position="214"/>
    </location>
</feature>
<sequence>MVLEDTTAGVGGSGIGVPALKERKETEMVANTDMIRQAEKDLMTQKLESFQHHVRGEEVQTETVHLRMAVLRNTGVLEDDDDENDDDRLQKEDKILALEETTKAVPPLTSQQSRATGTTAQRRLQILMDTGVIEETECSGTDNRIVHKSDAMDKLEKNVAINNVPVGAAVTEQILPRAKTDSRLHSGSHDDSGGGDSENPDKNLRDCAPPPTQLAQGSQILRTEGVPGAYYHAPSWRQDDSVRASLNDASLVFGIDQDDQGNTRTNEEGLAEASPVCISTEFAEPIDVSEHRAARQQRYQKDLSRTVKFVLVGVVVLILIGIGLAVGLALRDSSSTERDSTKQHVKDTNGTMAPTQVDTSWHWDLPFTIPNTTLHFLHRDVDAAVQTPLYQAYQWMKEDPYIDTYSDARLLQRFVMALFYYSTIGESWTEQGGGTATVLADVITTLELSAAGVPAREARNSGQLPDNGDDQSDPKPEQSSSQCCAIGSKPSRRHEFAKVNITMDQWLSYEHSECNWFFTSPLRYPTVCNQKDQLQFFDLMHNNLMGRLPEEISLLSSLEVLNVGRNKIHGPILTQIGNLKKLREFHLVTNDFIGSIPSEIGLLSGTLEIVSVIDNDLSGSLPPEFWALSHMKELKIDKNGLSGTFPSDIGFRMPHLLLFMVARNRFTGTLPTSIGQATDLFRLGIQYNEITGAVPSELGLLVNITTVHASGNLFSGTLPSEIGLWTNLVDLRIDQNPGITGPVPPELWNLNETLHILQLHGTGVTGTIPEEICGSFGYFSFDCSTSLCGCDCPCQ</sequence>
<dbReference type="FunFam" id="3.80.10.10:FF:000383">
    <property type="entry name" value="Leucine-rich repeat receptor protein kinase EMS1"/>
    <property type="match status" value="1"/>
</dbReference>
<evidence type="ECO:0000313" key="5">
    <source>
        <dbReference type="Proteomes" id="UP001153069"/>
    </source>
</evidence>
<name>A0A9N8D846_9STRA</name>
<comment type="caution">
    <text evidence="4">The sequence shown here is derived from an EMBL/GenBank/DDBJ whole genome shotgun (WGS) entry which is preliminary data.</text>
</comment>
<protein>
    <submittedName>
        <fullName evidence="4">Receptor-like protein kinase</fullName>
    </submittedName>
</protein>
<keyword evidence="5" id="KW-1185">Reference proteome</keyword>
<keyword evidence="4" id="KW-0675">Receptor</keyword>
<dbReference type="PANTHER" id="PTHR48009">
    <property type="entry name" value="LEUCINE-RICH REPEAT (LRR) FAMILY PROTEIN"/>
    <property type="match status" value="1"/>
</dbReference>
<keyword evidence="4" id="KW-0808">Transferase</keyword>
<dbReference type="PANTHER" id="PTHR48009:SF4">
    <property type="entry name" value="LEUCINE-RICH REPEAT (LRR) FAMILY PROTEIN"/>
    <property type="match status" value="1"/>
</dbReference>
<proteinExistence type="predicted"/>
<organism evidence="4 5">
    <name type="scientific">Seminavis robusta</name>
    <dbReference type="NCBI Taxonomy" id="568900"/>
    <lineage>
        <taxon>Eukaryota</taxon>
        <taxon>Sar</taxon>
        <taxon>Stramenopiles</taxon>
        <taxon>Ochrophyta</taxon>
        <taxon>Bacillariophyta</taxon>
        <taxon>Bacillariophyceae</taxon>
        <taxon>Bacillariophycidae</taxon>
        <taxon>Naviculales</taxon>
        <taxon>Naviculaceae</taxon>
        <taxon>Seminavis</taxon>
    </lineage>
</organism>
<dbReference type="InterPro" id="IPR032675">
    <property type="entry name" value="LRR_dom_sf"/>
</dbReference>
<keyword evidence="1" id="KW-0677">Repeat</keyword>
<feature type="compositionally biased region" description="Basic and acidic residues" evidence="2">
    <location>
        <begin position="178"/>
        <end position="192"/>
    </location>
</feature>